<protein>
    <recommendedName>
        <fullName evidence="10">Cytochrome P450</fullName>
    </recommendedName>
</protein>
<dbReference type="InterPro" id="IPR036396">
    <property type="entry name" value="Cyt_P450_sf"/>
</dbReference>
<evidence type="ECO:0000256" key="2">
    <source>
        <dbReference type="ARBA" id="ARBA00010617"/>
    </source>
</evidence>
<dbReference type="PANTHER" id="PTHR24305:SF230">
    <property type="entry name" value="P450, PUTATIVE (EUROFUNG)-RELATED"/>
    <property type="match status" value="1"/>
</dbReference>
<evidence type="ECO:0000256" key="1">
    <source>
        <dbReference type="ARBA" id="ARBA00001971"/>
    </source>
</evidence>
<evidence type="ECO:0000256" key="4">
    <source>
        <dbReference type="ARBA" id="ARBA00022723"/>
    </source>
</evidence>
<evidence type="ECO:0000256" key="5">
    <source>
        <dbReference type="ARBA" id="ARBA00023002"/>
    </source>
</evidence>
<keyword evidence="3" id="KW-0349">Heme</keyword>
<evidence type="ECO:0000256" key="3">
    <source>
        <dbReference type="ARBA" id="ARBA00022617"/>
    </source>
</evidence>
<keyword evidence="4" id="KW-0479">Metal-binding</keyword>
<comment type="similarity">
    <text evidence="2">Belongs to the cytochrome P450 family.</text>
</comment>
<comment type="caution">
    <text evidence="8">The sequence shown here is derived from an EMBL/GenBank/DDBJ whole genome shotgun (WGS) entry which is preliminary data.</text>
</comment>
<accession>A0A2C5ZTC3</accession>
<dbReference type="OrthoDB" id="1470350at2759"/>
<dbReference type="GO" id="GO:0016705">
    <property type="term" value="F:oxidoreductase activity, acting on paired donors, with incorporation or reduction of molecular oxygen"/>
    <property type="evidence" value="ECO:0007669"/>
    <property type="project" value="InterPro"/>
</dbReference>
<dbReference type="EMBL" id="NJEU01000028">
    <property type="protein sequence ID" value="PHH83080.1"/>
    <property type="molecule type" value="Genomic_DNA"/>
</dbReference>
<dbReference type="PANTHER" id="PTHR24305">
    <property type="entry name" value="CYTOCHROME P450"/>
    <property type="match status" value="1"/>
</dbReference>
<evidence type="ECO:0000256" key="7">
    <source>
        <dbReference type="ARBA" id="ARBA00023033"/>
    </source>
</evidence>
<reference evidence="8 9" key="1">
    <citation type="submission" date="2017-06" db="EMBL/GenBank/DDBJ databases">
        <title>Ant-infecting Ophiocordyceps genomes reveal a high diversity of potential behavioral manipulation genes and a possible major role for enterotoxins.</title>
        <authorList>
            <person name="De Bekker C."/>
            <person name="Evans H.C."/>
            <person name="Brachmann A."/>
            <person name="Hughes D.P."/>
        </authorList>
    </citation>
    <scope>NUCLEOTIDE SEQUENCE [LARGE SCALE GENOMIC DNA]</scope>
    <source>
        <strain evidence="8 9">1348a</strain>
    </source>
</reference>
<dbReference type="GO" id="GO:0005506">
    <property type="term" value="F:iron ion binding"/>
    <property type="evidence" value="ECO:0007669"/>
    <property type="project" value="InterPro"/>
</dbReference>
<proteinExistence type="inferred from homology"/>
<dbReference type="Proteomes" id="UP000224854">
    <property type="component" value="Unassembled WGS sequence"/>
</dbReference>
<comment type="cofactor">
    <cofactor evidence="1">
        <name>heme</name>
        <dbReference type="ChEBI" id="CHEBI:30413"/>
    </cofactor>
</comment>
<dbReference type="GO" id="GO:0004497">
    <property type="term" value="F:monooxygenase activity"/>
    <property type="evidence" value="ECO:0007669"/>
    <property type="project" value="UniProtKB-KW"/>
</dbReference>
<keyword evidence="5" id="KW-0560">Oxidoreductase</keyword>
<sequence>MPQLVVFLLTQAIYRVWFHPLAKFPGPRIQSLIHFPTLYKTYVLGTHSLEARDLHRKYGRAVRIGPNHLLLDGSIGWSQVFGHRKGKEEFSKQPTPFKIDELSIINSSLDIHRRQRRQLSHAFSDAALLEQEPVIRKYIDMLLQRFHDRAARKEPVDVVSWFNFITFDIIGDLAYSESFDGLKNNGYHPWVASVFEALRGISMSRFQWYYPGLMWLNQTFTLSNNVTTSFKVREHTYDKALARIRQGTAPAHKDFVSYMMRKTRDGADGMDQEETVANAPLLILAGSETTATALSGFCFYTRQNTDAYDFLAQEIRAAFDSKEDINLRNTTSLVYLQACINEILRVYPPAAVTQPRISPGEFVQDTYLPPGAS</sequence>
<keyword evidence="7" id="KW-0503">Monooxygenase</keyword>
<dbReference type="InterPro" id="IPR050121">
    <property type="entry name" value="Cytochrome_P450_monoxygenase"/>
</dbReference>
<dbReference type="SUPFAM" id="SSF48264">
    <property type="entry name" value="Cytochrome P450"/>
    <property type="match status" value="1"/>
</dbReference>
<evidence type="ECO:0000313" key="9">
    <source>
        <dbReference type="Proteomes" id="UP000224854"/>
    </source>
</evidence>
<evidence type="ECO:0000256" key="6">
    <source>
        <dbReference type="ARBA" id="ARBA00023004"/>
    </source>
</evidence>
<dbReference type="AlphaFoldDB" id="A0A2C5ZTC3"/>
<gene>
    <name evidence="8" type="ORF">CDD82_3615</name>
</gene>
<evidence type="ECO:0000313" key="8">
    <source>
        <dbReference type="EMBL" id="PHH83080.1"/>
    </source>
</evidence>
<keyword evidence="6" id="KW-0408">Iron</keyword>
<keyword evidence="9" id="KW-1185">Reference proteome</keyword>
<dbReference type="Pfam" id="PF00067">
    <property type="entry name" value="p450"/>
    <property type="match status" value="1"/>
</dbReference>
<evidence type="ECO:0008006" key="10">
    <source>
        <dbReference type="Google" id="ProtNLM"/>
    </source>
</evidence>
<dbReference type="Gene3D" id="1.10.630.10">
    <property type="entry name" value="Cytochrome P450"/>
    <property type="match status" value="1"/>
</dbReference>
<dbReference type="GO" id="GO:0020037">
    <property type="term" value="F:heme binding"/>
    <property type="evidence" value="ECO:0007669"/>
    <property type="project" value="InterPro"/>
</dbReference>
<organism evidence="8 9">
    <name type="scientific">Ophiocordyceps australis</name>
    <dbReference type="NCBI Taxonomy" id="1399860"/>
    <lineage>
        <taxon>Eukaryota</taxon>
        <taxon>Fungi</taxon>
        <taxon>Dikarya</taxon>
        <taxon>Ascomycota</taxon>
        <taxon>Pezizomycotina</taxon>
        <taxon>Sordariomycetes</taxon>
        <taxon>Hypocreomycetidae</taxon>
        <taxon>Hypocreales</taxon>
        <taxon>Ophiocordycipitaceae</taxon>
        <taxon>Ophiocordyceps</taxon>
    </lineage>
</organism>
<name>A0A2C5ZTC3_9HYPO</name>
<dbReference type="InterPro" id="IPR001128">
    <property type="entry name" value="Cyt_P450"/>
</dbReference>